<gene>
    <name evidence="2" type="ORF">JQC93_13505</name>
</gene>
<evidence type="ECO:0000313" key="2">
    <source>
        <dbReference type="EMBL" id="MBM7037426.1"/>
    </source>
</evidence>
<dbReference type="InterPro" id="IPR007936">
    <property type="entry name" value="VapE-like_dom"/>
</dbReference>
<dbReference type="PANTHER" id="PTHR34985:SF1">
    <property type="entry name" value="SLR0554 PROTEIN"/>
    <property type="match status" value="1"/>
</dbReference>
<comment type="caution">
    <text evidence="2">The sequence shown here is derived from an EMBL/GenBank/DDBJ whole genome shotgun (WGS) entry which is preliminary data.</text>
</comment>
<protein>
    <submittedName>
        <fullName evidence="2">Virulence protein</fullName>
    </submittedName>
</protein>
<proteinExistence type="predicted"/>
<accession>A0ABS2HNH0</accession>
<dbReference type="Pfam" id="PF05272">
    <property type="entry name" value="VapE-like_dom"/>
    <property type="match status" value="1"/>
</dbReference>
<dbReference type="EMBL" id="JAFEUM010000005">
    <property type="protein sequence ID" value="MBM7037426.1"/>
    <property type="molecule type" value="Genomic_DNA"/>
</dbReference>
<dbReference type="Proteomes" id="UP000809621">
    <property type="component" value="Unassembled WGS sequence"/>
</dbReference>
<dbReference type="PANTHER" id="PTHR34985">
    <property type="entry name" value="SLR0554 PROTEIN"/>
    <property type="match status" value="1"/>
</dbReference>
<sequence length="415" mass="46553">MRNFNETPDFPDIKISNHGNRLVLNTADNLKALLKHSSIEAKFNLMTLESDIFLEDQFIGAPELIRSELISLAAIHDLPKAAIDDHFAAVARDAPYHPVADWLSGEWDGVARIDKALDCLKPKNSQLAKSVLKHWLVGCVASLLVPNFKSKLVPVLQGGQSFKKTAFVERIANVLSGAFLEGAELNPDNKDSVLSVIRSWVVELGELERSTKNCQGSLKAFITRSCDTVRPPYGRNDIKKRRQTNLIATVNESEFLKDETGNTRYAVIELIGETDMDLLNQILGWEYKSTGELVLNDPECLRQFWLEVKYLFQVEKHPWVLPTEIATKVFEESSKFADKGQWYGVVVDHLNECNGKGKQWLTTKQVCEELKVDISRSSGVGKCLSRLSSEGKLEKKMLNGTNRYLFPTVIDCGGQ</sequence>
<name>A0ABS2HNH0_9VIBR</name>
<keyword evidence="3" id="KW-1185">Reference proteome</keyword>
<evidence type="ECO:0000313" key="3">
    <source>
        <dbReference type="Proteomes" id="UP000809621"/>
    </source>
</evidence>
<feature type="domain" description="Virulence-associated protein E-like" evidence="1">
    <location>
        <begin position="106"/>
        <end position="281"/>
    </location>
</feature>
<dbReference type="RefSeq" id="WP_205158955.1">
    <property type="nucleotide sequence ID" value="NZ_JAFEUM010000005.1"/>
</dbReference>
<reference evidence="2 3" key="1">
    <citation type="submission" date="2021-02" db="EMBL/GenBank/DDBJ databases">
        <authorList>
            <person name="Park J.-S."/>
        </authorList>
    </citation>
    <scope>NUCLEOTIDE SEQUENCE [LARGE SCALE GENOMIC DNA]</scope>
    <source>
        <strain evidence="2 3">188UL20-2</strain>
    </source>
</reference>
<evidence type="ECO:0000259" key="1">
    <source>
        <dbReference type="Pfam" id="PF05272"/>
    </source>
</evidence>
<organism evidence="2 3">
    <name type="scientific">Vibrio ulleungensis</name>
    <dbReference type="NCBI Taxonomy" id="2807619"/>
    <lineage>
        <taxon>Bacteria</taxon>
        <taxon>Pseudomonadati</taxon>
        <taxon>Pseudomonadota</taxon>
        <taxon>Gammaproteobacteria</taxon>
        <taxon>Vibrionales</taxon>
        <taxon>Vibrionaceae</taxon>
        <taxon>Vibrio</taxon>
    </lineage>
</organism>